<feature type="domain" description="N-acetyltransferase" evidence="1">
    <location>
        <begin position="3"/>
        <end position="172"/>
    </location>
</feature>
<comment type="caution">
    <text evidence="2">The sequence shown here is derived from an EMBL/GenBank/DDBJ whole genome shotgun (WGS) entry which is preliminary data.</text>
</comment>
<dbReference type="PANTHER" id="PTHR43617:SF33">
    <property type="entry name" value="SPORE COAT POLYSACCHARIDE BIOSYNTHESIS PROTEIN SPSD"/>
    <property type="match status" value="1"/>
</dbReference>
<evidence type="ECO:0000313" key="3">
    <source>
        <dbReference type="Proteomes" id="UP000535838"/>
    </source>
</evidence>
<dbReference type="PROSITE" id="PS51186">
    <property type="entry name" value="GNAT"/>
    <property type="match status" value="1"/>
</dbReference>
<dbReference type="InterPro" id="IPR016181">
    <property type="entry name" value="Acyl_CoA_acyltransferase"/>
</dbReference>
<keyword evidence="2" id="KW-0808">Transferase</keyword>
<dbReference type="Pfam" id="PF00583">
    <property type="entry name" value="Acetyltransf_1"/>
    <property type="match status" value="1"/>
</dbReference>
<sequence length="174" mass="20099">MTTTIRKCTLEDLSVLQDVSIETYRETFEPHNSAENMKAYLDKAFHIGQLQKELSNPNSEFYFIEMDSEVAGYLKINADEAQSEPMGRDSLEVERIYIRNKFQKKGLGQHLIDKAIGIARDRGKKKVWLGVWENNGNAIAFYRKNGFEQTGVHSFYMGDDEQLDFILTKTLVFE</sequence>
<dbReference type="InterPro" id="IPR050276">
    <property type="entry name" value="MshD_Acetyltransferase"/>
</dbReference>
<evidence type="ECO:0000313" key="2">
    <source>
        <dbReference type="EMBL" id="MBB6632844.1"/>
    </source>
</evidence>
<reference evidence="2 3" key="1">
    <citation type="submission" date="2020-08" db="EMBL/GenBank/DDBJ databases">
        <title>Cohnella phylogeny.</title>
        <authorList>
            <person name="Dunlap C."/>
        </authorList>
    </citation>
    <scope>NUCLEOTIDE SEQUENCE [LARGE SCALE GENOMIC DNA]</scope>
    <source>
        <strain evidence="2 3">DSM 25241</strain>
    </source>
</reference>
<name>A0A841SLQ0_9BACL</name>
<dbReference type="AlphaFoldDB" id="A0A841SLQ0"/>
<dbReference type="CDD" id="cd04301">
    <property type="entry name" value="NAT_SF"/>
    <property type="match status" value="1"/>
</dbReference>
<dbReference type="RefSeq" id="WP_185118070.1">
    <property type="nucleotide sequence ID" value="NZ_JACJVQ010000002.1"/>
</dbReference>
<dbReference type="SUPFAM" id="SSF55729">
    <property type="entry name" value="Acyl-CoA N-acyltransferases (Nat)"/>
    <property type="match status" value="1"/>
</dbReference>
<dbReference type="Proteomes" id="UP000535838">
    <property type="component" value="Unassembled WGS sequence"/>
</dbReference>
<proteinExistence type="predicted"/>
<dbReference type="PANTHER" id="PTHR43617">
    <property type="entry name" value="L-AMINO ACID N-ACETYLTRANSFERASE"/>
    <property type="match status" value="1"/>
</dbReference>
<dbReference type="EMBL" id="JACJVQ010000002">
    <property type="protein sequence ID" value="MBB6632844.1"/>
    <property type="molecule type" value="Genomic_DNA"/>
</dbReference>
<dbReference type="GO" id="GO:0016747">
    <property type="term" value="F:acyltransferase activity, transferring groups other than amino-acyl groups"/>
    <property type="evidence" value="ECO:0007669"/>
    <property type="project" value="InterPro"/>
</dbReference>
<evidence type="ECO:0000259" key="1">
    <source>
        <dbReference type="PROSITE" id="PS51186"/>
    </source>
</evidence>
<protein>
    <submittedName>
        <fullName evidence="2">GNAT family N-acetyltransferase</fullName>
    </submittedName>
</protein>
<dbReference type="Gene3D" id="3.40.630.30">
    <property type="match status" value="1"/>
</dbReference>
<keyword evidence="3" id="KW-1185">Reference proteome</keyword>
<accession>A0A841SLQ0</accession>
<dbReference type="InterPro" id="IPR000182">
    <property type="entry name" value="GNAT_dom"/>
</dbReference>
<gene>
    <name evidence="2" type="ORF">H7B67_01720</name>
</gene>
<organism evidence="2 3">
    <name type="scientific">Cohnella thailandensis</name>
    <dbReference type="NCBI Taxonomy" id="557557"/>
    <lineage>
        <taxon>Bacteria</taxon>
        <taxon>Bacillati</taxon>
        <taxon>Bacillota</taxon>
        <taxon>Bacilli</taxon>
        <taxon>Bacillales</taxon>
        <taxon>Paenibacillaceae</taxon>
        <taxon>Cohnella</taxon>
    </lineage>
</organism>